<dbReference type="OrthoDB" id="9814487at2"/>
<dbReference type="Proteomes" id="UP000199403">
    <property type="component" value="Unassembled WGS sequence"/>
</dbReference>
<evidence type="ECO:0000259" key="3">
    <source>
        <dbReference type="PROSITE" id="PS01031"/>
    </source>
</evidence>
<dbReference type="InterPro" id="IPR008978">
    <property type="entry name" value="HSP20-like_chaperone"/>
</dbReference>
<dbReference type="AlphaFoldDB" id="A0A1H6TJT5"/>
<comment type="similarity">
    <text evidence="1 2">Belongs to the small heat shock protein (HSP20) family.</text>
</comment>
<dbReference type="RefSeq" id="WP_092168308.1">
    <property type="nucleotide sequence ID" value="NZ_FNZH01000001.1"/>
</dbReference>
<dbReference type="Pfam" id="PF00011">
    <property type="entry name" value="HSP20"/>
    <property type="match status" value="1"/>
</dbReference>
<dbReference type="CDD" id="cd06464">
    <property type="entry name" value="ACD_sHsps-like"/>
    <property type="match status" value="1"/>
</dbReference>
<keyword evidence="5" id="KW-1185">Reference proteome</keyword>
<evidence type="ECO:0000313" key="4">
    <source>
        <dbReference type="EMBL" id="SEI77417.1"/>
    </source>
</evidence>
<sequence length="146" mass="16695">MEQVISKNGWKPTTGLFDDLVAGDWIQTNRRRGNTAFVPMVNILESNEAYRIEMGLPGTNREEIKVELDQQVLSISGSAKQNAANEQVHYLTKEFNYHSFSRSFQLPETIDTEQIDARFDNGLLALTLPKREEARRKPIKIIDISE</sequence>
<dbReference type="SUPFAM" id="SSF49764">
    <property type="entry name" value="HSP20-like chaperones"/>
    <property type="match status" value="1"/>
</dbReference>
<keyword evidence="4" id="KW-0346">Stress response</keyword>
<name>A0A1H6TJT5_9BACT</name>
<accession>A0A1H6TJT5</accession>
<dbReference type="EMBL" id="FNZH01000001">
    <property type="protein sequence ID" value="SEI77417.1"/>
    <property type="molecule type" value="Genomic_DNA"/>
</dbReference>
<evidence type="ECO:0000256" key="1">
    <source>
        <dbReference type="PROSITE-ProRule" id="PRU00285"/>
    </source>
</evidence>
<feature type="domain" description="SHSP" evidence="3">
    <location>
        <begin position="31"/>
        <end position="146"/>
    </location>
</feature>
<reference evidence="5" key="1">
    <citation type="submission" date="2016-10" db="EMBL/GenBank/DDBJ databases">
        <authorList>
            <person name="Varghese N."/>
            <person name="Submissions S."/>
        </authorList>
    </citation>
    <scope>NUCLEOTIDE SEQUENCE [LARGE SCALE GENOMIC DNA]</scope>
    <source>
        <strain evidence="5">IBRC-M 10761</strain>
    </source>
</reference>
<dbReference type="PANTHER" id="PTHR11527">
    <property type="entry name" value="HEAT-SHOCK PROTEIN 20 FAMILY MEMBER"/>
    <property type="match status" value="1"/>
</dbReference>
<evidence type="ECO:0000313" key="5">
    <source>
        <dbReference type="Proteomes" id="UP000199403"/>
    </source>
</evidence>
<dbReference type="PROSITE" id="PS01031">
    <property type="entry name" value="SHSP"/>
    <property type="match status" value="1"/>
</dbReference>
<dbReference type="Gene3D" id="2.60.40.790">
    <property type="match status" value="1"/>
</dbReference>
<evidence type="ECO:0000256" key="2">
    <source>
        <dbReference type="RuleBase" id="RU003616"/>
    </source>
</evidence>
<proteinExistence type="inferred from homology"/>
<gene>
    <name evidence="4" type="ORF">SAMN05192553_101225</name>
</gene>
<dbReference type="InterPro" id="IPR031107">
    <property type="entry name" value="Small_HSP"/>
</dbReference>
<protein>
    <submittedName>
        <fullName evidence="4">Heat shock protein Hsp20</fullName>
    </submittedName>
</protein>
<dbReference type="InterPro" id="IPR002068">
    <property type="entry name" value="A-crystallin/Hsp20_dom"/>
</dbReference>
<dbReference type="STRING" id="1416801.SAMN05192553_101225"/>
<organism evidence="4 5">
    <name type="scientific">Cyclobacterium xiamenense</name>
    <dbReference type="NCBI Taxonomy" id="1297121"/>
    <lineage>
        <taxon>Bacteria</taxon>
        <taxon>Pseudomonadati</taxon>
        <taxon>Bacteroidota</taxon>
        <taxon>Cytophagia</taxon>
        <taxon>Cytophagales</taxon>
        <taxon>Cyclobacteriaceae</taxon>
        <taxon>Cyclobacterium</taxon>
    </lineage>
</organism>